<keyword evidence="4" id="KW-0808">Transferase</keyword>
<dbReference type="InterPro" id="IPR001091">
    <property type="entry name" value="RM_Methyltransferase"/>
</dbReference>
<evidence type="ECO:0000313" key="10">
    <source>
        <dbReference type="EMBL" id="GGC69745.1"/>
    </source>
</evidence>
<evidence type="ECO:0000256" key="1">
    <source>
        <dbReference type="ARBA" id="ARBA00010203"/>
    </source>
</evidence>
<dbReference type="Proteomes" id="UP000646833">
    <property type="component" value="Unassembled WGS sequence"/>
</dbReference>
<evidence type="ECO:0000313" key="11">
    <source>
        <dbReference type="Proteomes" id="UP000646833"/>
    </source>
</evidence>
<evidence type="ECO:0000256" key="6">
    <source>
        <dbReference type="ARBA" id="ARBA00022747"/>
    </source>
</evidence>
<dbReference type="EC" id="2.1.1.113" evidence="2"/>
<dbReference type="PRINTS" id="PR00508">
    <property type="entry name" value="S21N4MTFRASE"/>
</dbReference>
<protein>
    <recommendedName>
        <fullName evidence="2">site-specific DNA-methyltransferase (cytosine-N(4)-specific)</fullName>
        <ecNumber evidence="2">2.1.1.113</ecNumber>
    </recommendedName>
</protein>
<dbReference type="InterPro" id="IPR017985">
    <property type="entry name" value="MeTrfase_CN4_CS"/>
</dbReference>
<accession>A0A830E4X0</accession>
<keyword evidence="7" id="KW-0238">DNA-binding</keyword>
<evidence type="ECO:0000256" key="2">
    <source>
        <dbReference type="ARBA" id="ARBA00012185"/>
    </source>
</evidence>
<name>A0A830E4X0_9EURY</name>
<feature type="domain" description="DNA methylase N-4/N-6" evidence="9">
    <location>
        <begin position="101"/>
        <end position="160"/>
    </location>
</feature>
<proteinExistence type="inferred from homology"/>
<dbReference type="GO" id="GO:0008170">
    <property type="term" value="F:N-methyltransferase activity"/>
    <property type="evidence" value="ECO:0007669"/>
    <property type="project" value="InterPro"/>
</dbReference>
<evidence type="ECO:0000256" key="4">
    <source>
        <dbReference type="ARBA" id="ARBA00022679"/>
    </source>
</evidence>
<dbReference type="PROSITE" id="PS00093">
    <property type="entry name" value="N4_MTASE"/>
    <property type="match status" value="1"/>
</dbReference>
<comment type="similarity">
    <text evidence="1">Belongs to the N(4)/N(6)-methyltransferase family. N(4) subfamily.</text>
</comment>
<dbReference type="EMBL" id="BMCI01000007">
    <property type="protein sequence ID" value="GGC69745.1"/>
    <property type="molecule type" value="Genomic_DNA"/>
</dbReference>
<organism evidence="10 11">
    <name type="scientific">Haloferax sulfurifontis</name>
    <dbReference type="NCBI Taxonomy" id="255616"/>
    <lineage>
        <taxon>Archaea</taxon>
        <taxon>Methanobacteriati</taxon>
        <taxon>Methanobacteriota</taxon>
        <taxon>Stenosarchaea group</taxon>
        <taxon>Halobacteria</taxon>
        <taxon>Halobacteriales</taxon>
        <taxon>Haloferacaceae</taxon>
        <taxon>Haloferax</taxon>
    </lineage>
</organism>
<evidence type="ECO:0000256" key="3">
    <source>
        <dbReference type="ARBA" id="ARBA00022603"/>
    </source>
</evidence>
<dbReference type="SUPFAM" id="SSF53335">
    <property type="entry name" value="S-adenosyl-L-methionine-dependent methyltransferases"/>
    <property type="match status" value="3"/>
</dbReference>
<dbReference type="GO" id="GO:0003677">
    <property type="term" value="F:DNA binding"/>
    <property type="evidence" value="ECO:0007669"/>
    <property type="project" value="UniProtKB-KW"/>
</dbReference>
<dbReference type="GO" id="GO:0009307">
    <property type="term" value="P:DNA restriction-modification system"/>
    <property type="evidence" value="ECO:0007669"/>
    <property type="project" value="UniProtKB-KW"/>
</dbReference>
<dbReference type="Gene3D" id="3.40.50.150">
    <property type="entry name" value="Vaccinia Virus protein VP39"/>
    <property type="match status" value="2"/>
</dbReference>
<dbReference type="InterPro" id="IPR029063">
    <property type="entry name" value="SAM-dependent_MTases_sf"/>
</dbReference>
<evidence type="ECO:0000256" key="8">
    <source>
        <dbReference type="ARBA" id="ARBA00049120"/>
    </source>
</evidence>
<keyword evidence="6" id="KW-0680">Restriction system</keyword>
<reference evidence="10" key="2">
    <citation type="submission" date="2020-09" db="EMBL/GenBank/DDBJ databases">
        <authorList>
            <person name="Sun Q."/>
            <person name="Sedlacek I."/>
        </authorList>
    </citation>
    <scope>NUCLEOTIDE SEQUENCE</scope>
    <source>
        <strain evidence="10">CCM 7217</strain>
    </source>
</reference>
<reference evidence="10" key="1">
    <citation type="journal article" date="2014" name="Int. J. Syst. Evol. Microbiol.">
        <title>Complete genome sequence of Corynebacterium casei LMG S-19264T (=DSM 44701T), isolated from a smear-ripened cheese.</title>
        <authorList>
            <consortium name="US DOE Joint Genome Institute (JGI-PGF)"/>
            <person name="Walter F."/>
            <person name="Albersmeier A."/>
            <person name="Kalinowski J."/>
            <person name="Ruckert C."/>
        </authorList>
    </citation>
    <scope>NUCLEOTIDE SEQUENCE</scope>
    <source>
        <strain evidence="10">CCM 7217</strain>
    </source>
</reference>
<keyword evidence="3" id="KW-0489">Methyltransferase</keyword>
<comment type="catalytic activity">
    <reaction evidence="8">
        <text>a 2'-deoxycytidine in DNA + S-adenosyl-L-methionine = an N(4)-methyl-2'-deoxycytidine in DNA + S-adenosyl-L-homocysteine + H(+)</text>
        <dbReference type="Rhea" id="RHEA:16857"/>
        <dbReference type="Rhea" id="RHEA-COMP:11369"/>
        <dbReference type="Rhea" id="RHEA-COMP:13674"/>
        <dbReference type="ChEBI" id="CHEBI:15378"/>
        <dbReference type="ChEBI" id="CHEBI:57856"/>
        <dbReference type="ChEBI" id="CHEBI:59789"/>
        <dbReference type="ChEBI" id="CHEBI:85452"/>
        <dbReference type="ChEBI" id="CHEBI:137933"/>
        <dbReference type="EC" id="2.1.1.113"/>
    </reaction>
</comment>
<dbReference type="GO" id="GO:0015667">
    <property type="term" value="F:site-specific DNA-methyltransferase (cytosine-N4-specific) activity"/>
    <property type="evidence" value="ECO:0007669"/>
    <property type="project" value="UniProtKB-EC"/>
</dbReference>
<evidence type="ECO:0000256" key="5">
    <source>
        <dbReference type="ARBA" id="ARBA00022691"/>
    </source>
</evidence>
<evidence type="ECO:0000256" key="7">
    <source>
        <dbReference type="ARBA" id="ARBA00023125"/>
    </source>
</evidence>
<sequence>MTEEAPSRGIGSLYAQYGGVEMRKEGNRVFPDFRFEDNPGMSEPPGEIGYLLGDVPKGEGVEYAFEGEPEEYPEMDFRDLANGLGDGRTIPNTTYLTHAIHKHPAIFIPHIPSYIIRQFTTEKNEDGERPLVLDPFSGSGTTGLEAKINGRDYVGIEINPLSRLVSEVSTSPIPPSCLEAAEEEYLRLLDQTEERVYEEYDAEFLDRTNKEHWFEPVAIRDLSRIRKALADFIAGDFEPLSNVGEGEQAVVDDLGMGTDEVKTRLDRWLTLMIANTVFEVSNADPGVSKAYKSKKMRRKIEEGDHPPDILDTHAQQLKETRGKLVALWNDIYDTNYSDGTIQQTIQTFGNEGQTENVANNAAHKADVDIRLGDARTFDIPEHREGVDLAITSPPYINAMNYYRGSKLRLFWIYDFLEEDEKFDAKELRQSIIGTNSVSMSKVDRELPAAIRDIWCGTDEEYEHTRLPHLDADIEAIHHLDHNEAERKAYVTWKFFGDGMLKNLARVYEHLKPGGYYFFVIGENTIGERLIHSHKYVADIAQNLGKFEGHGGDFEADEGFRLVGSAWDRITNRDLFKGRKHNGGVIECEWATILQKPRE</sequence>
<dbReference type="Pfam" id="PF01555">
    <property type="entry name" value="N6_N4_Mtase"/>
    <property type="match status" value="1"/>
</dbReference>
<dbReference type="InterPro" id="IPR002941">
    <property type="entry name" value="DNA_methylase_N4/N6"/>
</dbReference>
<gene>
    <name evidence="10" type="ORF">GCM10007209_34690</name>
</gene>
<dbReference type="AlphaFoldDB" id="A0A830E4X0"/>
<dbReference type="GO" id="GO:0032259">
    <property type="term" value="P:methylation"/>
    <property type="evidence" value="ECO:0007669"/>
    <property type="project" value="UniProtKB-KW"/>
</dbReference>
<keyword evidence="5" id="KW-0949">S-adenosyl-L-methionine</keyword>
<comment type="caution">
    <text evidence="10">The sequence shown here is derived from an EMBL/GenBank/DDBJ whole genome shotgun (WGS) entry which is preliminary data.</text>
</comment>
<dbReference type="RefSeq" id="WP_188424720.1">
    <property type="nucleotide sequence ID" value="NZ_BMCI01000007.1"/>
</dbReference>
<evidence type="ECO:0000259" key="9">
    <source>
        <dbReference type="Pfam" id="PF01555"/>
    </source>
</evidence>